<dbReference type="Gene3D" id="1.20.120.1020">
    <property type="entry name" value="Prion-inhibition and propagation, HeLo domain"/>
    <property type="match status" value="1"/>
</dbReference>
<dbReference type="Pfam" id="PF14479">
    <property type="entry name" value="HeLo"/>
    <property type="match status" value="1"/>
</dbReference>
<dbReference type="OrthoDB" id="539213at2759"/>
<dbReference type="InterPro" id="IPR029498">
    <property type="entry name" value="HeLo_dom"/>
</dbReference>
<feature type="compositionally biased region" description="Polar residues" evidence="1">
    <location>
        <begin position="113"/>
        <end position="123"/>
    </location>
</feature>
<evidence type="ECO:0000313" key="4">
    <source>
        <dbReference type="Proteomes" id="UP000717696"/>
    </source>
</evidence>
<feature type="domain" description="Prion-inhibition and propagation HeLo" evidence="2">
    <location>
        <begin position="5"/>
        <end position="96"/>
    </location>
</feature>
<organism evidence="3 4">
    <name type="scientific">Dactylonectria estremocensis</name>
    <dbReference type="NCBI Taxonomy" id="1079267"/>
    <lineage>
        <taxon>Eukaryota</taxon>
        <taxon>Fungi</taxon>
        <taxon>Dikarya</taxon>
        <taxon>Ascomycota</taxon>
        <taxon>Pezizomycotina</taxon>
        <taxon>Sordariomycetes</taxon>
        <taxon>Hypocreomycetidae</taxon>
        <taxon>Hypocreales</taxon>
        <taxon>Nectriaceae</taxon>
        <taxon>Dactylonectria</taxon>
    </lineage>
</organism>
<evidence type="ECO:0000256" key="1">
    <source>
        <dbReference type="SAM" id="MobiDB-lite"/>
    </source>
</evidence>
<sequence length="184" mass="19825">MEPVGLAVGIAGLAGLFSSCLEAVERVQSYRSFGADSQVLDTQFKAEKLRLEQWGRHVGFDRGKPLADHHRALDDPDISSAVRDLLLIIDNICNANGASRRPLLAGTGLARASQAQPSRTAPSESKRRNLAWALGGKGERTEQVNLLGRVVQQLHSLVPPDGAKATRPGHGPNSAGERRSMMHH</sequence>
<keyword evidence="3" id="KW-0034">Amyloid</keyword>
<gene>
    <name evidence="3" type="ORF">B0J13DRAFT_590295</name>
</gene>
<dbReference type="EMBL" id="JAGMUU010000035">
    <property type="protein sequence ID" value="KAH7116626.1"/>
    <property type="molecule type" value="Genomic_DNA"/>
</dbReference>
<name>A0A9P9IDB8_9HYPO</name>
<comment type="caution">
    <text evidence="3">The sequence shown here is derived from an EMBL/GenBank/DDBJ whole genome shotgun (WGS) entry which is preliminary data.</text>
</comment>
<protein>
    <submittedName>
        <fullName evidence="3">Prion-inhibition and propagation, helo domain-containing protein</fullName>
    </submittedName>
</protein>
<proteinExistence type="predicted"/>
<dbReference type="InterPro" id="IPR038305">
    <property type="entry name" value="HeLo_sf"/>
</dbReference>
<feature type="region of interest" description="Disordered" evidence="1">
    <location>
        <begin position="109"/>
        <end position="128"/>
    </location>
</feature>
<evidence type="ECO:0000313" key="3">
    <source>
        <dbReference type="EMBL" id="KAH7116626.1"/>
    </source>
</evidence>
<keyword evidence="4" id="KW-1185">Reference proteome</keyword>
<reference evidence="3" key="1">
    <citation type="journal article" date="2021" name="Nat. Commun.">
        <title>Genetic determinants of endophytism in the Arabidopsis root mycobiome.</title>
        <authorList>
            <person name="Mesny F."/>
            <person name="Miyauchi S."/>
            <person name="Thiergart T."/>
            <person name="Pickel B."/>
            <person name="Atanasova L."/>
            <person name="Karlsson M."/>
            <person name="Huettel B."/>
            <person name="Barry K.W."/>
            <person name="Haridas S."/>
            <person name="Chen C."/>
            <person name="Bauer D."/>
            <person name="Andreopoulos W."/>
            <person name="Pangilinan J."/>
            <person name="LaButti K."/>
            <person name="Riley R."/>
            <person name="Lipzen A."/>
            <person name="Clum A."/>
            <person name="Drula E."/>
            <person name="Henrissat B."/>
            <person name="Kohler A."/>
            <person name="Grigoriev I.V."/>
            <person name="Martin F.M."/>
            <person name="Hacquard S."/>
        </authorList>
    </citation>
    <scope>NUCLEOTIDE SEQUENCE</scope>
    <source>
        <strain evidence="3">MPI-CAGE-AT-0021</strain>
    </source>
</reference>
<dbReference type="AlphaFoldDB" id="A0A9P9IDB8"/>
<evidence type="ECO:0000259" key="2">
    <source>
        <dbReference type="Pfam" id="PF14479"/>
    </source>
</evidence>
<feature type="region of interest" description="Disordered" evidence="1">
    <location>
        <begin position="157"/>
        <end position="184"/>
    </location>
</feature>
<dbReference type="Proteomes" id="UP000717696">
    <property type="component" value="Unassembled WGS sequence"/>
</dbReference>
<keyword evidence="3" id="KW-0640">Prion</keyword>
<accession>A0A9P9IDB8</accession>